<proteinExistence type="predicted"/>
<keyword evidence="1" id="KW-0472">Membrane</keyword>
<feature type="transmembrane region" description="Helical" evidence="1">
    <location>
        <begin position="129"/>
        <end position="149"/>
    </location>
</feature>
<feature type="transmembrane region" description="Helical" evidence="1">
    <location>
        <begin position="6"/>
        <end position="23"/>
    </location>
</feature>
<evidence type="ECO:0000313" key="3">
    <source>
        <dbReference type="Proteomes" id="UP000053467"/>
    </source>
</evidence>
<dbReference type="AlphaFoldDB" id="A0A117M6P0"/>
<dbReference type="EMBL" id="LGGX01000006">
    <property type="protein sequence ID" value="KUK87294.1"/>
    <property type="molecule type" value="Genomic_DNA"/>
</dbReference>
<reference evidence="3" key="1">
    <citation type="journal article" date="2015" name="MBio">
        <title>Genome-Resolved Metagenomic Analysis Reveals Roles for Candidate Phyla and Other Microbial Community Members in Biogeochemical Transformations in Oil Reservoirs.</title>
        <authorList>
            <person name="Hu P."/>
            <person name="Tom L."/>
            <person name="Singh A."/>
            <person name="Thomas B.C."/>
            <person name="Baker B.J."/>
            <person name="Piceno Y.M."/>
            <person name="Andersen G.L."/>
            <person name="Banfield J.F."/>
        </authorList>
    </citation>
    <scope>NUCLEOTIDE SEQUENCE [LARGE SCALE GENOMIC DNA]</scope>
</reference>
<name>A0A117M6P0_UNCT6</name>
<accession>A0A117M6P0</accession>
<keyword evidence="1" id="KW-0812">Transmembrane</keyword>
<keyword evidence="1" id="KW-1133">Transmembrane helix</keyword>
<evidence type="ECO:0000256" key="1">
    <source>
        <dbReference type="SAM" id="Phobius"/>
    </source>
</evidence>
<sequence length="201" mass="22673">MAISTNFWIWIAALLTLAIYSFLYKDNPFYKFAEYLLVGISIGYGISIYWHNTIITKVYNPLVYDKNFLVLIPLLLGLLMFSRFFKNVSYLSRIPIAFVVGAGTGLSVPSSFEFLFKQIYATMPLKLDIGSLIIVVGVISTLVYFFFSLEHKGFVGKVSKVGITFIMVAFGAAFGYTIMARVSLFIGRIQFLLSDWLGIIK</sequence>
<comment type="caution">
    <text evidence="2">The sequence shown here is derived from an EMBL/GenBank/DDBJ whole genome shotgun (WGS) entry which is preliminary data.</text>
</comment>
<feature type="transmembrane region" description="Helical" evidence="1">
    <location>
        <begin position="35"/>
        <end position="55"/>
    </location>
</feature>
<feature type="transmembrane region" description="Helical" evidence="1">
    <location>
        <begin position="90"/>
        <end position="109"/>
    </location>
</feature>
<dbReference type="Proteomes" id="UP000053467">
    <property type="component" value="Unassembled WGS sequence"/>
</dbReference>
<protein>
    <submittedName>
        <fullName evidence="2">Uncharacterized protein</fullName>
    </submittedName>
</protein>
<gene>
    <name evidence="2" type="ORF">XE03_0902</name>
</gene>
<feature type="transmembrane region" description="Helical" evidence="1">
    <location>
        <begin position="67"/>
        <end position="85"/>
    </location>
</feature>
<organism evidence="2 3">
    <name type="scientific">candidate division TA06 bacterium 34_109</name>
    <dbReference type="NCBI Taxonomy" id="1635277"/>
    <lineage>
        <taxon>Bacteria</taxon>
        <taxon>Bacteria division TA06</taxon>
    </lineage>
</organism>
<evidence type="ECO:0000313" key="2">
    <source>
        <dbReference type="EMBL" id="KUK87294.1"/>
    </source>
</evidence>
<feature type="transmembrane region" description="Helical" evidence="1">
    <location>
        <begin position="161"/>
        <end position="186"/>
    </location>
</feature>